<dbReference type="AlphaFoldDB" id="A0A382Y988"/>
<dbReference type="InterPro" id="IPR029045">
    <property type="entry name" value="ClpP/crotonase-like_dom_sf"/>
</dbReference>
<evidence type="ECO:0008006" key="5">
    <source>
        <dbReference type="Google" id="ProtNLM"/>
    </source>
</evidence>
<dbReference type="GO" id="GO:0016829">
    <property type="term" value="F:lyase activity"/>
    <property type="evidence" value="ECO:0007669"/>
    <property type="project" value="UniProtKB-KW"/>
</dbReference>
<dbReference type="CDD" id="cd06558">
    <property type="entry name" value="crotonase-like"/>
    <property type="match status" value="1"/>
</dbReference>
<feature type="compositionally biased region" description="Basic and acidic residues" evidence="3">
    <location>
        <begin position="123"/>
        <end position="143"/>
    </location>
</feature>
<organism evidence="4">
    <name type="scientific">marine metagenome</name>
    <dbReference type="NCBI Taxonomy" id="408172"/>
    <lineage>
        <taxon>unclassified sequences</taxon>
        <taxon>metagenomes</taxon>
        <taxon>ecological metagenomes</taxon>
    </lineage>
</organism>
<dbReference type="Gene3D" id="3.90.226.10">
    <property type="entry name" value="2-enoyl-CoA Hydratase, Chain A, domain 1"/>
    <property type="match status" value="1"/>
</dbReference>
<protein>
    <recommendedName>
        <fullName evidence="5">Enoyl-CoA hydratase</fullName>
    </recommendedName>
</protein>
<dbReference type="GO" id="GO:0006635">
    <property type="term" value="P:fatty acid beta-oxidation"/>
    <property type="evidence" value="ECO:0007669"/>
    <property type="project" value="TreeGrafter"/>
</dbReference>
<dbReference type="Pfam" id="PF00378">
    <property type="entry name" value="ECH_1"/>
    <property type="match status" value="1"/>
</dbReference>
<dbReference type="EMBL" id="UINC01173664">
    <property type="protein sequence ID" value="SVD79381.1"/>
    <property type="molecule type" value="Genomic_DNA"/>
</dbReference>
<name>A0A382Y988_9ZZZZ</name>
<sequence>GTDIRVAGEGAMFGVSEVRWSLYPMAGSAVRLPRQIPFTAAADILLTGRHIDAPEAKRLGLVGHVVPDGEALATALEIADTIAANGPLAVEAVLRTLRETSGMTEEEAFAHEQAYGQAVFGSEDAKEGPRAFAEKRMPGYERR</sequence>
<dbReference type="InterPro" id="IPR001753">
    <property type="entry name" value="Enoyl-CoA_hydra/iso"/>
</dbReference>
<evidence type="ECO:0000256" key="3">
    <source>
        <dbReference type="SAM" id="MobiDB-lite"/>
    </source>
</evidence>
<evidence type="ECO:0000256" key="2">
    <source>
        <dbReference type="ARBA" id="ARBA00023239"/>
    </source>
</evidence>
<keyword evidence="2" id="KW-0456">Lyase</keyword>
<reference evidence="4" key="1">
    <citation type="submission" date="2018-05" db="EMBL/GenBank/DDBJ databases">
        <authorList>
            <person name="Lanie J.A."/>
            <person name="Ng W.-L."/>
            <person name="Kazmierczak K.M."/>
            <person name="Andrzejewski T.M."/>
            <person name="Davidsen T.M."/>
            <person name="Wayne K.J."/>
            <person name="Tettelin H."/>
            <person name="Glass J.I."/>
            <person name="Rusch D."/>
            <person name="Podicherti R."/>
            <person name="Tsui H.-C.T."/>
            <person name="Winkler M.E."/>
        </authorList>
    </citation>
    <scope>NUCLEOTIDE SEQUENCE</scope>
</reference>
<dbReference type="Gene3D" id="1.10.12.10">
    <property type="entry name" value="Lyase 2-enoyl-coa Hydratase, Chain A, domain 2"/>
    <property type="match status" value="1"/>
</dbReference>
<dbReference type="PANTHER" id="PTHR11941">
    <property type="entry name" value="ENOYL-COA HYDRATASE-RELATED"/>
    <property type="match status" value="1"/>
</dbReference>
<proteinExistence type="predicted"/>
<dbReference type="PANTHER" id="PTHR11941:SF169">
    <property type="entry name" value="(7AS)-7A-METHYL-1,5-DIOXO-2,3,5,6,7,7A-HEXAHYDRO-1H-INDENE-CARBOXYL-COA HYDROLASE"/>
    <property type="match status" value="1"/>
</dbReference>
<dbReference type="SUPFAM" id="SSF52096">
    <property type="entry name" value="ClpP/crotonase"/>
    <property type="match status" value="1"/>
</dbReference>
<dbReference type="InterPro" id="IPR014748">
    <property type="entry name" value="Enoyl-CoA_hydra_C"/>
</dbReference>
<feature type="non-terminal residue" evidence="4">
    <location>
        <position position="1"/>
    </location>
</feature>
<evidence type="ECO:0000256" key="1">
    <source>
        <dbReference type="ARBA" id="ARBA00023098"/>
    </source>
</evidence>
<evidence type="ECO:0000313" key="4">
    <source>
        <dbReference type="EMBL" id="SVD79381.1"/>
    </source>
</evidence>
<gene>
    <name evidence="4" type="ORF">METZ01_LOCUS432235</name>
</gene>
<feature type="region of interest" description="Disordered" evidence="3">
    <location>
        <begin position="122"/>
        <end position="143"/>
    </location>
</feature>
<accession>A0A382Y988</accession>
<keyword evidence="1" id="KW-0443">Lipid metabolism</keyword>